<feature type="compositionally biased region" description="Low complexity" evidence="1">
    <location>
        <begin position="63"/>
        <end position="72"/>
    </location>
</feature>
<name>A0A5Q4C2W9_9PEZI</name>
<feature type="compositionally biased region" description="Gly residues" evidence="1">
    <location>
        <begin position="26"/>
        <end position="42"/>
    </location>
</feature>
<keyword evidence="3" id="KW-1185">Reference proteome</keyword>
<accession>A0A5Q4C2W9</accession>
<dbReference type="AlphaFoldDB" id="A0A5Q4C2W9"/>
<comment type="caution">
    <text evidence="2">The sequence shown here is derived from an EMBL/GenBank/DDBJ whole genome shotgun (WGS) entry which is preliminary data.</text>
</comment>
<feature type="region of interest" description="Disordered" evidence="1">
    <location>
        <begin position="1"/>
        <end position="81"/>
    </location>
</feature>
<dbReference type="EMBL" id="PUHP01000136">
    <property type="protein sequence ID" value="TQN72874.1"/>
    <property type="molecule type" value="Genomic_DNA"/>
</dbReference>
<proteinExistence type="predicted"/>
<evidence type="ECO:0000313" key="3">
    <source>
        <dbReference type="Proteomes" id="UP000326340"/>
    </source>
</evidence>
<dbReference type="Proteomes" id="UP000326340">
    <property type="component" value="Unassembled WGS sequence"/>
</dbReference>
<evidence type="ECO:0000256" key="1">
    <source>
        <dbReference type="SAM" id="MobiDB-lite"/>
    </source>
</evidence>
<protein>
    <submittedName>
        <fullName evidence="2">Uncharacterized protein</fullName>
    </submittedName>
</protein>
<organism evidence="2 3">
    <name type="scientific">Colletotrichum shisoi</name>
    <dbReference type="NCBI Taxonomy" id="2078593"/>
    <lineage>
        <taxon>Eukaryota</taxon>
        <taxon>Fungi</taxon>
        <taxon>Dikarya</taxon>
        <taxon>Ascomycota</taxon>
        <taxon>Pezizomycotina</taxon>
        <taxon>Sordariomycetes</taxon>
        <taxon>Hypocreomycetidae</taxon>
        <taxon>Glomerellales</taxon>
        <taxon>Glomerellaceae</taxon>
        <taxon>Colletotrichum</taxon>
        <taxon>Colletotrichum destructivum species complex</taxon>
    </lineage>
</organism>
<evidence type="ECO:0000313" key="2">
    <source>
        <dbReference type="EMBL" id="TQN72874.1"/>
    </source>
</evidence>
<sequence>MHQSNRRTTSNRRKTRSVLPDERGEGGGGIHSAGQGFVGGCPGPNQQQAKQARPPLPWFQQPAQSGAQQGDDSQQKRHGFPHFRHCGNGSWTIDHYSVDQRAKHWCTHFVVVVLVRKPSITNGCSGEAEIPGWRGRFYRLGPSTLIHRMPSWAASWCGRWRLPIPLLDTKDIPPLRPASWLLPAHMPKGGVCEIDAARGDARCSSDWGPKGDPFRYSLRPGFL</sequence>
<reference evidence="2 3" key="1">
    <citation type="journal article" date="2019" name="Sci. Rep.">
        <title>Colletotrichum shisoi sp. nov., an anthracnose pathogen of Perilla frutescens in Japan: molecular phylogenetic, morphological and genomic evidence.</title>
        <authorList>
            <person name="Gan P."/>
            <person name="Tsushima A."/>
            <person name="Hiroyama R."/>
            <person name="Narusaka M."/>
            <person name="Takano Y."/>
            <person name="Narusaka Y."/>
            <person name="Kawaradani M."/>
            <person name="Damm U."/>
            <person name="Shirasu K."/>
        </authorList>
    </citation>
    <scope>NUCLEOTIDE SEQUENCE [LARGE SCALE GENOMIC DNA]</scope>
    <source>
        <strain evidence="2 3">PG-2018a</strain>
    </source>
</reference>
<gene>
    <name evidence="2" type="ORF">CSHISOI_02590</name>
</gene>